<sequence>MEESIENDKNKFVIIFSSDIQLQMNSKIVEIQSKVPISTESKIGIVVEMTIVCDITMTDKYFKKLEKTTNEFLRESQKTLQWTYPFAYFLTEQTKNFENYWTLWKRKLINSSLIHAEYWILKPKRLSPPPDLSVTCHTQFPERNIRTSSVRNPCCAFSCAISSALNYCKKTFEKEEKSSTTSKMVDNSQEVDLLNESIPSLLKRKLEQAIEEPIISAEVDDSMTFQCSLNSQHIFAMVSLPLILAGLVLTGISIVVYTRPEQRKTTIGYLFAFLSIFEFSFLFFALPSFSIAYLPSLTCSTEYPKFKAYILVYIWPFTHVTKYMCVCVSILISLQQWIAVFFPMQVRELCSMTRTRWALLFSFILSVFLSIPRFREQIINPYNGRPVPNKNWTENSFIGVINYFDDNVFNALIIFSLLLFINISIIALLKYSQFVRMRMTSQSSRDRRTTIMLIFVLLAYVGTHSPSMLIEYLDKNLTTQLPQEISILRKEISNFCMCLHPIFSFIDYLIFSEKYKATVKSLFMRLPKGTSSNNPPQAV</sequence>
<dbReference type="CDD" id="cd14978">
    <property type="entry name" value="7tmA_FMRFamide_R-like"/>
    <property type="match status" value="1"/>
</dbReference>
<dbReference type="AlphaFoldDB" id="A0AAE9D1I8"/>
<proteinExistence type="predicted"/>
<accession>A0AAE9D1I8</accession>
<gene>
    <name evidence="7" type="ORF">L3Y34_008700</name>
</gene>
<keyword evidence="4 5" id="KW-0472">Membrane</keyword>
<reference evidence="7 8" key="1">
    <citation type="submission" date="2022-02" db="EMBL/GenBank/DDBJ databases">
        <title>Chromosome-level reference genomes for two strains of Caenorhabditis briggsae: an improved platform for comparative genomics.</title>
        <authorList>
            <person name="Stevens L."/>
            <person name="Andersen E.C."/>
        </authorList>
    </citation>
    <scope>NUCLEOTIDE SEQUENCE [LARGE SCALE GENOMIC DNA]</scope>
    <source>
        <strain evidence="7">QX1410_ONT</strain>
        <tissue evidence="7">Whole-organism</tissue>
    </source>
</reference>
<evidence type="ECO:0000313" key="8">
    <source>
        <dbReference type="Proteomes" id="UP000827892"/>
    </source>
</evidence>
<evidence type="ECO:0000256" key="2">
    <source>
        <dbReference type="ARBA" id="ARBA00022692"/>
    </source>
</evidence>
<dbReference type="PANTHER" id="PTHR47323">
    <property type="entry name" value="FMRFAMIDE PEPTIDE RECEPTOR FAMILY-RELATED"/>
    <property type="match status" value="1"/>
</dbReference>
<keyword evidence="3 5" id="KW-1133">Transmembrane helix</keyword>
<dbReference type="EMBL" id="CP090895">
    <property type="protein sequence ID" value="ULT90553.1"/>
    <property type="molecule type" value="Genomic_DNA"/>
</dbReference>
<dbReference type="Gene3D" id="1.20.1070.10">
    <property type="entry name" value="Rhodopsin 7-helix transmembrane proteins"/>
    <property type="match status" value="1"/>
</dbReference>
<dbReference type="SUPFAM" id="SSF81321">
    <property type="entry name" value="Family A G protein-coupled receptor-like"/>
    <property type="match status" value="1"/>
</dbReference>
<dbReference type="PANTHER" id="PTHR47323:SF7">
    <property type="entry name" value="G-PROTEIN COUPLED RECEPTORS FAMILY 1 PROFILE DOMAIN-CONTAINING PROTEIN"/>
    <property type="match status" value="1"/>
</dbReference>
<dbReference type="PROSITE" id="PS50262">
    <property type="entry name" value="G_PROTEIN_RECEP_F1_2"/>
    <property type="match status" value="1"/>
</dbReference>
<protein>
    <recommendedName>
        <fullName evidence="6">G-protein coupled receptors family 1 profile domain-containing protein</fullName>
    </recommendedName>
</protein>
<dbReference type="InterPro" id="IPR053352">
    <property type="entry name" value="FMRFamide_rcpt"/>
</dbReference>
<feature type="transmembrane region" description="Helical" evidence="5">
    <location>
        <begin position="408"/>
        <end position="429"/>
    </location>
</feature>
<evidence type="ECO:0000256" key="4">
    <source>
        <dbReference type="ARBA" id="ARBA00023136"/>
    </source>
</evidence>
<evidence type="ECO:0000259" key="6">
    <source>
        <dbReference type="PROSITE" id="PS50262"/>
    </source>
</evidence>
<feature type="transmembrane region" description="Helical" evidence="5">
    <location>
        <begin position="313"/>
        <end position="334"/>
    </location>
</feature>
<keyword evidence="2 5" id="KW-0812">Transmembrane</keyword>
<evidence type="ECO:0000256" key="5">
    <source>
        <dbReference type="SAM" id="Phobius"/>
    </source>
</evidence>
<dbReference type="Proteomes" id="UP000827892">
    <property type="component" value="Chromosome V"/>
</dbReference>
<organism evidence="7 8">
    <name type="scientific">Caenorhabditis briggsae</name>
    <dbReference type="NCBI Taxonomy" id="6238"/>
    <lineage>
        <taxon>Eukaryota</taxon>
        <taxon>Metazoa</taxon>
        <taxon>Ecdysozoa</taxon>
        <taxon>Nematoda</taxon>
        <taxon>Chromadorea</taxon>
        <taxon>Rhabditida</taxon>
        <taxon>Rhabditina</taxon>
        <taxon>Rhabditomorpha</taxon>
        <taxon>Rhabditoidea</taxon>
        <taxon>Rhabditidae</taxon>
        <taxon>Peloderinae</taxon>
        <taxon>Caenorhabditis</taxon>
    </lineage>
</organism>
<feature type="domain" description="G-protein coupled receptors family 1 profile" evidence="6">
    <location>
        <begin position="249"/>
        <end position="511"/>
    </location>
</feature>
<comment type="subcellular location">
    <subcellularLocation>
        <location evidence="1">Membrane</location>
    </subcellularLocation>
</comment>
<evidence type="ECO:0000313" key="7">
    <source>
        <dbReference type="EMBL" id="ULT90553.1"/>
    </source>
</evidence>
<name>A0AAE9D1I8_CAEBR</name>
<feature type="transmembrane region" description="Helical" evidence="5">
    <location>
        <begin position="269"/>
        <end position="293"/>
    </location>
</feature>
<feature type="transmembrane region" description="Helical" evidence="5">
    <location>
        <begin position="234"/>
        <end position="257"/>
    </location>
</feature>
<feature type="transmembrane region" description="Helical" evidence="5">
    <location>
        <begin position="355"/>
        <end position="374"/>
    </location>
</feature>
<dbReference type="InterPro" id="IPR017452">
    <property type="entry name" value="GPCR_Rhodpsn_7TM"/>
</dbReference>
<evidence type="ECO:0000256" key="3">
    <source>
        <dbReference type="ARBA" id="ARBA00022989"/>
    </source>
</evidence>
<feature type="transmembrane region" description="Helical" evidence="5">
    <location>
        <begin position="450"/>
        <end position="472"/>
    </location>
</feature>
<evidence type="ECO:0000256" key="1">
    <source>
        <dbReference type="ARBA" id="ARBA00004370"/>
    </source>
</evidence>
<dbReference type="GO" id="GO:0016020">
    <property type="term" value="C:membrane"/>
    <property type="evidence" value="ECO:0007669"/>
    <property type="project" value="UniProtKB-SubCell"/>
</dbReference>